<feature type="transmembrane region" description="Helical" evidence="1">
    <location>
        <begin position="258"/>
        <end position="280"/>
    </location>
</feature>
<dbReference type="EMBL" id="CAJJDP010000069">
    <property type="protein sequence ID" value="CAD8177854.1"/>
    <property type="molecule type" value="Genomic_DNA"/>
</dbReference>
<proteinExistence type="predicted"/>
<dbReference type="AlphaFoldDB" id="A0A8S1VKJ5"/>
<protein>
    <recommendedName>
        <fullName evidence="4">Transmembrane protein</fullName>
    </recommendedName>
</protein>
<keyword evidence="1" id="KW-0812">Transmembrane</keyword>
<keyword evidence="3" id="KW-1185">Reference proteome</keyword>
<evidence type="ECO:0008006" key="4">
    <source>
        <dbReference type="Google" id="ProtNLM"/>
    </source>
</evidence>
<organism evidence="2 3">
    <name type="scientific">Paramecium octaurelia</name>
    <dbReference type="NCBI Taxonomy" id="43137"/>
    <lineage>
        <taxon>Eukaryota</taxon>
        <taxon>Sar</taxon>
        <taxon>Alveolata</taxon>
        <taxon>Ciliophora</taxon>
        <taxon>Intramacronucleata</taxon>
        <taxon>Oligohymenophorea</taxon>
        <taxon>Peniculida</taxon>
        <taxon>Parameciidae</taxon>
        <taxon>Paramecium</taxon>
    </lineage>
</organism>
<keyword evidence="1" id="KW-1133">Transmembrane helix</keyword>
<feature type="transmembrane region" description="Helical" evidence="1">
    <location>
        <begin position="206"/>
        <end position="229"/>
    </location>
</feature>
<comment type="caution">
    <text evidence="2">The sequence shown here is derived from an EMBL/GenBank/DDBJ whole genome shotgun (WGS) entry which is preliminary data.</text>
</comment>
<keyword evidence="1" id="KW-0472">Membrane</keyword>
<feature type="transmembrane region" description="Helical" evidence="1">
    <location>
        <begin position="126"/>
        <end position="148"/>
    </location>
</feature>
<evidence type="ECO:0000313" key="2">
    <source>
        <dbReference type="EMBL" id="CAD8177854.1"/>
    </source>
</evidence>
<evidence type="ECO:0000313" key="3">
    <source>
        <dbReference type="Proteomes" id="UP000683925"/>
    </source>
</evidence>
<feature type="transmembrane region" description="Helical" evidence="1">
    <location>
        <begin position="168"/>
        <end position="194"/>
    </location>
</feature>
<gene>
    <name evidence="2" type="ORF">POCTA_138.1.T0700003</name>
</gene>
<evidence type="ECO:0000256" key="1">
    <source>
        <dbReference type="SAM" id="Phobius"/>
    </source>
</evidence>
<name>A0A8S1VKJ5_PAROT</name>
<dbReference type="Proteomes" id="UP000683925">
    <property type="component" value="Unassembled WGS sequence"/>
</dbReference>
<sequence length="282" mass="33004">MDSQLLELHQILERQGERNLHQKTSSNIQKIPSVQVITQDKKENRYFYIFTIIQLNTLTKLLVSQNRGYIPLYNQIASSNFKTGCIDKYNVAERVTIEGSSPYMLLSYIKLTVFASMQQDYKQHKLLYCIILPQKIIIISLISFNMAYIPITHLIQVSIKNFNPSQVFVINCALTFFFNQSYIYCIIFILQLLYQFPLLDKNIKDVLHIKFLISIIQIISMIAAIIFTLKTVHQSNIRRMENIDGSSQDFFFSFQSTYLIISLMTSFSSYLSFLLMIFYFNC</sequence>
<accession>A0A8S1VKJ5</accession>
<reference evidence="2" key="1">
    <citation type="submission" date="2021-01" db="EMBL/GenBank/DDBJ databases">
        <authorList>
            <consortium name="Genoscope - CEA"/>
            <person name="William W."/>
        </authorList>
    </citation>
    <scope>NUCLEOTIDE SEQUENCE</scope>
</reference>